<evidence type="ECO:0000256" key="1">
    <source>
        <dbReference type="ARBA" id="ARBA00004196"/>
    </source>
</evidence>
<dbReference type="Gene3D" id="3.40.50.1980">
    <property type="entry name" value="Nitrogenase molybdenum iron protein domain"/>
    <property type="match status" value="2"/>
</dbReference>
<evidence type="ECO:0000256" key="2">
    <source>
        <dbReference type="ARBA" id="ARBA00022448"/>
    </source>
</evidence>
<accession>L9XRB6</accession>
<dbReference type="Proteomes" id="UP000011632">
    <property type="component" value="Unassembled WGS sequence"/>
</dbReference>
<dbReference type="RefSeq" id="WP_006433132.1">
    <property type="nucleotide sequence ID" value="NZ_AOID01000063.1"/>
</dbReference>
<proteinExistence type="predicted"/>
<dbReference type="OrthoDB" id="304381at2157"/>
<dbReference type="InterPro" id="IPR051313">
    <property type="entry name" value="Bact_iron-sidero_bind"/>
</dbReference>
<sequence length="392" mass="44280">MSDNTDSTTRDPTRRDALKYGSSLAAGVALAGCSELAGQSDGVETDGSESYTVSMPPMGEVTFDAVPETWMAYFSTYADMAIALGQLDGLQGLIYTENWPSAFYDALPGVDVSFDDVPQLMSEGGIDKETFYDLQSDVHLFDPNFISVLDDSWESADFDEVSTGIGPIVGNSIRRRGDDWHDYPYYSLYEAFDVIADVFQQRERYEALNEIHERLLSKIQSELPPNEERPTVGLLSINSNFEKGAFYAYPVHDGNGHKQYRDLEMRGAFDDEIDGSYAEWDYERLLEIDPDALLFQYGFSHVSTEQFEQRMDAMREDPVGKRLTAVQNDRLYRGGTSYQGPIINLFQTEAAAKQFYPETFGEWNGLETLSNGDERLFDYDRVADIINGEFER</sequence>
<dbReference type="Pfam" id="PF01497">
    <property type="entry name" value="Peripla_BP_2"/>
    <property type="match status" value="1"/>
</dbReference>
<keyword evidence="2" id="KW-0813">Transport</keyword>
<dbReference type="STRING" id="1227496.C489_20156"/>
<dbReference type="PANTHER" id="PTHR30532">
    <property type="entry name" value="IRON III DICITRATE-BINDING PERIPLASMIC PROTEIN"/>
    <property type="match status" value="1"/>
</dbReference>
<keyword evidence="3" id="KW-0732">Signal</keyword>
<name>L9XRB6_9EURY</name>
<evidence type="ECO:0000259" key="4">
    <source>
        <dbReference type="PROSITE" id="PS50983"/>
    </source>
</evidence>
<comment type="subcellular location">
    <subcellularLocation>
        <location evidence="1">Cell envelope</location>
    </subcellularLocation>
</comment>
<organism evidence="5 6">
    <name type="scientific">Natrinema versiforme JCM 10478</name>
    <dbReference type="NCBI Taxonomy" id="1227496"/>
    <lineage>
        <taxon>Archaea</taxon>
        <taxon>Methanobacteriati</taxon>
        <taxon>Methanobacteriota</taxon>
        <taxon>Stenosarchaea group</taxon>
        <taxon>Halobacteria</taxon>
        <taxon>Halobacteriales</taxon>
        <taxon>Natrialbaceae</taxon>
        <taxon>Natrinema</taxon>
    </lineage>
</organism>
<dbReference type="SUPFAM" id="SSF53807">
    <property type="entry name" value="Helical backbone' metal receptor"/>
    <property type="match status" value="1"/>
</dbReference>
<evidence type="ECO:0000256" key="3">
    <source>
        <dbReference type="ARBA" id="ARBA00022729"/>
    </source>
</evidence>
<comment type="caution">
    <text evidence="5">The sequence shown here is derived from an EMBL/GenBank/DDBJ whole genome shotgun (WGS) entry which is preliminary data.</text>
</comment>
<dbReference type="EMBL" id="AOID01000063">
    <property type="protein sequence ID" value="ELY63163.1"/>
    <property type="molecule type" value="Genomic_DNA"/>
</dbReference>
<dbReference type="PANTHER" id="PTHR30532:SF1">
    <property type="entry name" value="IRON(3+)-HYDROXAMATE-BINDING PROTEIN FHUD"/>
    <property type="match status" value="1"/>
</dbReference>
<dbReference type="PROSITE" id="PS51318">
    <property type="entry name" value="TAT"/>
    <property type="match status" value="1"/>
</dbReference>
<dbReference type="PROSITE" id="PS50983">
    <property type="entry name" value="FE_B12_PBP"/>
    <property type="match status" value="1"/>
</dbReference>
<evidence type="ECO:0000313" key="6">
    <source>
        <dbReference type="Proteomes" id="UP000011632"/>
    </source>
</evidence>
<reference evidence="5 6" key="1">
    <citation type="journal article" date="2014" name="PLoS Genet.">
        <title>Phylogenetically driven sequencing of extremely halophilic archaea reveals strategies for static and dynamic osmo-response.</title>
        <authorList>
            <person name="Becker E.A."/>
            <person name="Seitzer P.M."/>
            <person name="Tritt A."/>
            <person name="Larsen D."/>
            <person name="Krusor M."/>
            <person name="Yao A.I."/>
            <person name="Wu D."/>
            <person name="Madern D."/>
            <person name="Eisen J.A."/>
            <person name="Darling A.E."/>
            <person name="Facciotti M.T."/>
        </authorList>
    </citation>
    <scope>NUCLEOTIDE SEQUENCE [LARGE SCALE GENOMIC DNA]</scope>
    <source>
        <strain evidence="5 6">JCM 10478</strain>
    </source>
</reference>
<protein>
    <submittedName>
        <fullName evidence="5">Ferrichrome-binding protein</fullName>
    </submittedName>
</protein>
<dbReference type="InterPro" id="IPR006311">
    <property type="entry name" value="TAT_signal"/>
</dbReference>
<keyword evidence="6" id="KW-1185">Reference proteome</keyword>
<gene>
    <name evidence="5" type="ORF">C489_20156</name>
</gene>
<evidence type="ECO:0000313" key="5">
    <source>
        <dbReference type="EMBL" id="ELY63163.1"/>
    </source>
</evidence>
<feature type="domain" description="Fe/B12 periplasmic-binding" evidence="4">
    <location>
        <begin position="69"/>
        <end position="363"/>
    </location>
</feature>
<dbReference type="InterPro" id="IPR002491">
    <property type="entry name" value="ABC_transptr_periplasmic_BD"/>
</dbReference>
<dbReference type="PATRIC" id="fig|1227496.3.peg.4041"/>
<dbReference type="AlphaFoldDB" id="L9XRB6"/>